<dbReference type="AlphaFoldDB" id="A0A4Y3KJ40"/>
<gene>
    <name evidence="7" type="ORF">CGE01nite_12880</name>
</gene>
<evidence type="ECO:0000313" key="8">
    <source>
        <dbReference type="Proteomes" id="UP000320461"/>
    </source>
</evidence>
<dbReference type="Pfam" id="PF00126">
    <property type="entry name" value="HTH_1"/>
    <property type="match status" value="1"/>
</dbReference>
<evidence type="ECO:0000256" key="4">
    <source>
        <dbReference type="ARBA" id="ARBA00023163"/>
    </source>
</evidence>
<dbReference type="SUPFAM" id="SSF46785">
    <property type="entry name" value="Winged helix' DNA-binding domain"/>
    <property type="match status" value="1"/>
</dbReference>
<comment type="caution">
    <text evidence="7">The sequence shown here is derived from an EMBL/GenBank/DDBJ whole genome shotgun (WGS) entry which is preliminary data.</text>
</comment>
<keyword evidence="3" id="KW-0238">DNA-binding</keyword>
<dbReference type="CDD" id="cd05466">
    <property type="entry name" value="PBP2_LTTR_substrate"/>
    <property type="match status" value="1"/>
</dbReference>
<feature type="domain" description="HTH lysR-type" evidence="6">
    <location>
        <begin position="2"/>
        <end position="58"/>
    </location>
</feature>
<dbReference type="EMBL" id="BJLQ01000010">
    <property type="protein sequence ID" value="GEA84037.1"/>
    <property type="molecule type" value="Genomic_DNA"/>
</dbReference>
<dbReference type="InterPro" id="IPR036390">
    <property type="entry name" value="WH_DNA-bd_sf"/>
</dbReference>
<dbReference type="SUPFAM" id="SSF53850">
    <property type="entry name" value="Periplasmic binding protein-like II"/>
    <property type="match status" value="1"/>
</dbReference>
<dbReference type="GO" id="GO:0003700">
    <property type="term" value="F:DNA-binding transcription factor activity"/>
    <property type="evidence" value="ECO:0007669"/>
    <property type="project" value="InterPro"/>
</dbReference>
<dbReference type="Pfam" id="PF03466">
    <property type="entry name" value="LysR_substrate"/>
    <property type="match status" value="1"/>
</dbReference>
<evidence type="ECO:0000256" key="1">
    <source>
        <dbReference type="ARBA" id="ARBA00009437"/>
    </source>
</evidence>
<dbReference type="InterPro" id="IPR000847">
    <property type="entry name" value="LysR_HTH_N"/>
</dbReference>
<dbReference type="OrthoDB" id="8717159at2"/>
<dbReference type="Proteomes" id="UP000320461">
    <property type="component" value="Unassembled WGS sequence"/>
</dbReference>
<dbReference type="GO" id="GO:0032993">
    <property type="term" value="C:protein-DNA complex"/>
    <property type="evidence" value="ECO:0007669"/>
    <property type="project" value="TreeGrafter"/>
</dbReference>
<dbReference type="InterPro" id="IPR005119">
    <property type="entry name" value="LysR_subst-bd"/>
</dbReference>
<accession>A0A4Y3KJ40</accession>
<evidence type="ECO:0000259" key="6">
    <source>
        <dbReference type="PROSITE" id="PS50931"/>
    </source>
</evidence>
<evidence type="ECO:0000256" key="3">
    <source>
        <dbReference type="ARBA" id="ARBA00023125"/>
    </source>
</evidence>
<dbReference type="RefSeq" id="WP_082156210.1">
    <property type="nucleotide sequence ID" value="NZ_BJLQ01000010.1"/>
</dbReference>
<comment type="similarity">
    <text evidence="1">Belongs to the LysR transcriptional regulatory family.</text>
</comment>
<dbReference type="PROSITE" id="PS50931">
    <property type="entry name" value="HTH_LYSR"/>
    <property type="match status" value="1"/>
</dbReference>
<protein>
    <submittedName>
        <fullName evidence="7">LysR family transcriptional regulator</fullName>
    </submittedName>
</protein>
<proteinExistence type="inferred from homology"/>
<name>A0A4Y3KJ40_9CELL</name>
<dbReference type="PANTHER" id="PTHR30346">
    <property type="entry name" value="TRANSCRIPTIONAL DUAL REGULATOR HCAR-RELATED"/>
    <property type="match status" value="1"/>
</dbReference>
<dbReference type="GO" id="GO:0003677">
    <property type="term" value="F:DNA binding"/>
    <property type="evidence" value="ECO:0007669"/>
    <property type="project" value="UniProtKB-KW"/>
</dbReference>
<sequence length="307" mass="32122">MPTLAQLRVLAAVVDLGSFTDAAAALDVSQSAVSHAVAALEKEAGGRLIERGTPATATPLGTRLLPHARAAVASADAYLADAATGRHRGTVRLAAVPTVCQGLMPALLKHWSARLPDVHVQVFEGDDDEMPQWLEGGIVDAAVLVDPDVGHPGGVLVGRDDFRAVVRSDHPLVAEPAIDLAELQEDGLLVSGGGCEAQVRRLHAVAGLPYRADQRVRELATMVRMVAEGIGVSIMPSLGGGLLPPGVVMRPLTPSATRDLVLTGPARRPWHPLVRALVEATDPLVVPGHPADERAGTRHDKHATARS</sequence>
<dbReference type="InterPro" id="IPR036388">
    <property type="entry name" value="WH-like_DNA-bd_sf"/>
</dbReference>
<keyword evidence="4" id="KW-0804">Transcription</keyword>
<evidence type="ECO:0000256" key="5">
    <source>
        <dbReference type="SAM" id="MobiDB-lite"/>
    </source>
</evidence>
<dbReference type="Gene3D" id="3.40.190.10">
    <property type="entry name" value="Periplasmic binding protein-like II"/>
    <property type="match status" value="2"/>
</dbReference>
<keyword evidence="8" id="KW-1185">Reference proteome</keyword>
<feature type="region of interest" description="Disordered" evidence="5">
    <location>
        <begin position="285"/>
        <end position="307"/>
    </location>
</feature>
<dbReference type="PRINTS" id="PR00039">
    <property type="entry name" value="HTHLYSR"/>
</dbReference>
<keyword evidence="2" id="KW-0805">Transcription regulation</keyword>
<evidence type="ECO:0000256" key="2">
    <source>
        <dbReference type="ARBA" id="ARBA00023015"/>
    </source>
</evidence>
<organism evidence="7 8">
    <name type="scientific">Cellulomonas gelida</name>
    <dbReference type="NCBI Taxonomy" id="1712"/>
    <lineage>
        <taxon>Bacteria</taxon>
        <taxon>Bacillati</taxon>
        <taxon>Actinomycetota</taxon>
        <taxon>Actinomycetes</taxon>
        <taxon>Micrococcales</taxon>
        <taxon>Cellulomonadaceae</taxon>
        <taxon>Cellulomonas</taxon>
    </lineage>
</organism>
<evidence type="ECO:0000313" key="7">
    <source>
        <dbReference type="EMBL" id="GEA84037.1"/>
    </source>
</evidence>
<reference evidence="7 8" key="1">
    <citation type="submission" date="2019-06" db="EMBL/GenBank/DDBJ databases">
        <title>Whole genome shotgun sequence of Cellulomonas gelida NBRC 3748.</title>
        <authorList>
            <person name="Hosoyama A."/>
            <person name="Uohara A."/>
            <person name="Ohji S."/>
            <person name="Ichikawa N."/>
        </authorList>
    </citation>
    <scope>NUCLEOTIDE SEQUENCE [LARGE SCALE GENOMIC DNA]</scope>
    <source>
        <strain evidence="7 8">NBRC 3748</strain>
    </source>
</reference>
<dbReference type="PANTHER" id="PTHR30346:SF29">
    <property type="entry name" value="LYSR SUBSTRATE-BINDING"/>
    <property type="match status" value="1"/>
</dbReference>
<dbReference type="Gene3D" id="1.10.10.10">
    <property type="entry name" value="Winged helix-like DNA-binding domain superfamily/Winged helix DNA-binding domain"/>
    <property type="match status" value="1"/>
</dbReference>